<keyword evidence="1" id="KW-0548">Nucleotidyltransferase</keyword>
<evidence type="ECO:0000313" key="2">
    <source>
        <dbReference type="Proteomes" id="UP001151760"/>
    </source>
</evidence>
<reference evidence="1" key="1">
    <citation type="journal article" date="2022" name="Int. J. Mol. Sci.">
        <title>Draft Genome of Tanacetum Coccineum: Genomic Comparison of Closely Related Tanacetum-Family Plants.</title>
        <authorList>
            <person name="Yamashiro T."/>
            <person name="Shiraishi A."/>
            <person name="Nakayama K."/>
            <person name="Satake H."/>
        </authorList>
    </citation>
    <scope>NUCLEOTIDE SEQUENCE</scope>
</reference>
<dbReference type="GO" id="GO:0003964">
    <property type="term" value="F:RNA-directed DNA polymerase activity"/>
    <property type="evidence" value="ECO:0007669"/>
    <property type="project" value="UniProtKB-KW"/>
</dbReference>
<keyword evidence="2" id="KW-1185">Reference proteome</keyword>
<gene>
    <name evidence="1" type="ORF">Tco_0925335</name>
</gene>
<accession>A0ABQ5D6J3</accession>
<dbReference type="EMBL" id="BQNB010015006">
    <property type="protein sequence ID" value="GJT34916.1"/>
    <property type="molecule type" value="Genomic_DNA"/>
</dbReference>
<reference evidence="1" key="2">
    <citation type="submission" date="2022-01" db="EMBL/GenBank/DDBJ databases">
        <authorList>
            <person name="Yamashiro T."/>
            <person name="Shiraishi A."/>
            <person name="Satake H."/>
            <person name="Nakayama K."/>
        </authorList>
    </citation>
    <scope>NUCLEOTIDE SEQUENCE</scope>
</reference>
<protein>
    <submittedName>
        <fullName evidence="1">Reverse transcriptase domain, reverse transcriptase zinc-binding domain protein</fullName>
    </submittedName>
</protein>
<name>A0ABQ5D6J3_9ASTR</name>
<keyword evidence="1" id="KW-0808">Transferase</keyword>
<organism evidence="1 2">
    <name type="scientific">Tanacetum coccineum</name>
    <dbReference type="NCBI Taxonomy" id="301880"/>
    <lineage>
        <taxon>Eukaryota</taxon>
        <taxon>Viridiplantae</taxon>
        <taxon>Streptophyta</taxon>
        <taxon>Embryophyta</taxon>
        <taxon>Tracheophyta</taxon>
        <taxon>Spermatophyta</taxon>
        <taxon>Magnoliopsida</taxon>
        <taxon>eudicotyledons</taxon>
        <taxon>Gunneridae</taxon>
        <taxon>Pentapetalae</taxon>
        <taxon>asterids</taxon>
        <taxon>campanulids</taxon>
        <taxon>Asterales</taxon>
        <taxon>Asteraceae</taxon>
        <taxon>Asteroideae</taxon>
        <taxon>Anthemideae</taxon>
        <taxon>Anthemidinae</taxon>
        <taxon>Tanacetum</taxon>
    </lineage>
</organism>
<dbReference type="PANTHER" id="PTHR33116">
    <property type="entry name" value="REVERSE TRANSCRIPTASE ZINC-BINDING DOMAIN-CONTAINING PROTEIN-RELATED-RELATED"/>
    <property type="match status" value="1"/>
</dbReference>
<proteinExistence type="predicted"/>
<keyword evidence="1" id="KW-0695">RNA-directed DNA polymerase</keyword>
<dbReference type="PANTHER" id="PTHR33116:SF84">
    <property type="entry name" value="RNA-DIRECTED DNA POLYMERASE"/>
    <property type="match status" value="1"/>
</dbReference>
<evidence type="ECO:0000313" key="1">
    <source>
        <dbReference type="EMBL" id="GJT34916.1"/>
    </source>
</evidence>
<comment type="caution">
    <text evidence="1">The sequence shown here is derived from an EMBL/GenBank/DDBJ whole genome shotgun (WGS) entry which is preliminary data.</text>
</comment>
<sequence>MHNYHLNRGPPRCAFKIDIQKAYDTVNLKFLKDILMGFGFHEMMFKWIMACVSSTSFSISVNGDIHGYFQGKRRLRQDDLIMFSRGDIQSATILMEALEEFKGVSSLVPSIPKSTIFFCNVVDHVKMAILQLMPSEESSLPIKYLGVPLKGVSSLVQTSVWFDTWDTKCPLMSILTTRAIHNARLSIHATVADLISNNAWRMYCWKSTDDTFKPFSLVMRPRLKTQDPLRPWDVWSRAVLKAEIPIVSPSRSDIMQWILPIAKKNNAIRLVGRLIVGASSYYICQERNNRLHSNCFRSVKQLVNVILDIVRLKLASIKFKRNARVAKLKTTWNLAD</sequence>
<dbReference type="Proteomes" id="UP001151760">
    <property type="component" value="Unassembled WGS sequence"/>
</dbReference>